<evidence type="ECO:0000256" key="1">
    <source>
        <dbReference type="ARBA" id="ARBA00004141"/>
    </source>
</evidence>
<comment type="similarity">
    <text evidence="2">Belongs to the CcmB/CycW/HelB family.</text>
</comment>
<evidence type="ECO:0000256" key="2">
    <source>
        <dbReference type="ARBA" id="ARBA00010544"/>
    </source>
</evidence>
<feature type="transmembrane region" description="Helical" evidence="6">
    <location>
        <begin position="33"/>
        <end position="53"/>
    </location>
</feature>
<evidence type="ECO:0000256" key="5">
    <source>
        <dbReference type="ARBA" id="ARBA00023136"/>
    </source>
</evidence>
<proteinExistence type="inferred from homology"/>
<reference evidence="7" key="1">
    <citation type="journal article" date="2015" name="Nature">
        <title>Complex archaea that bridge the gap between prokaryotes and eukaryotes.</title>
        <authorList>
            <person name="Spang A."/>
            <person name="Saw J.H."/>
            <person name="Jorgensen S.L."/>
            <person name="Zaremba-Niedzwiedzka K."/>
            <person name="Martijn J."/>
            <person name="Lind A.E."/>
            <person name="van Eijk R."/>
            <person name="Schleper C."/>
            <person name="Guy L."/>
            <person name="Ettema T.J."/>
        </authorList>
    </citation>
    <scope>NUCLEOTIDE SEQUENCE</scope>
</reference>
<evidence type="ECO:0000256" key="4">
    <source>
        <dbReference type="ARBA" id="ARBA00022989"/>
    </source>
</evidence>
<dbReference type="GO" id="GO:0017004">
    <property type="term" value="P:cytochrome complex assembly"/>
    <property type="evidence" value="ECO:0007669"/>
    <property type="project" value="InterPro"/>
</dbReference>
<name>A0A0F9T0P6_9ZZZZ</name>
<dbReference type="GO" id="GO:0016020">
    <property type="term" value="C:membrane"/>
    <property type="evidence" value="ECO:0007669"/>
    <property type="project" value="UniProtKB-SubCell"/>
</dbReference>
<feature type="transmembrane region" description="Helical" evidence="6">
    <location>
        <begin position="65"/>
        <end position="86"/>
    </location>
</feature>
<organism evidence="7">
    <name type="scientific">marine sediment metagenome</name>
    <dbReference type="NCBI Taxonomy" id="412755"/>
    <lineage>
        <taxon>unclassified sequences</taxon>
        <taxon>metagenomes</taxon>
        <taxon>ecological metagenomes</taxon>
    </lineage>
</organism>
<evidence type="ECO:0000313" key="7">
    <source>
        <dbReference type="EMBL" id="KKN35063.1"/>
    </source>
</evidence>
<evidence type="ECO:0000256" key="6">
    <source>
        <dbReference type="SAM" id="Phobius"/>
    </source>
</evidence>
<comment type="caution">
    <text evidence="7">The sequence shown here is derived from an EMBL/GenBank/DDBJ whole genome shotgun (WGS) entry which is preliminary data.</text>
</comment>
<dbReference type="AlphaFoldDB" id="A0A0F9T0P6"/>
<dbReference type="Pfam" id="PF03379">
    <property type="entry name" value="CcmB"/>
    <property type="match status" value="1"/>
</dbReference>
<feature type="transmembrane region" description="Helical" evidence="6">
    <location>
        <begin position="107"/>
        <end position="134"/>
    </location>
</feature>
<feature type="transmembrane region" description="Helical" evidence="6">
    <location>
        <begin position="180"/>
        <end position="205"/>
    </location>
</feature>
<feature type="transmembrane region" description="Helical" evidence="6">
    <location>
        <begin position="217"/>
        <end position="240"/>
    </location>
</feature>
<keyword evidence="3 6" id="KW-0812">Transmembrane</keyword>
<protein>
    <submittedName>
        <fullName evidence="7">Uncharacterized protein</fullName>
    </submittedName>
</protein>
<evidence type="ECO:0000256" key="3">
    <source>
        <dbReference type="ARBA" id="ARBA00022692"/>
    </source>
</evidence>
<gene>
    <name evidence="7" type="ORF">LCGC14_0787440</name>
</gene>
<keyword evidence="4 6" id="KW-1133">Transmembrane helix</keyword>
<dbReference type="EMBL" id="LAZR01002066">
    <property type="protein sequence ID" value="KKN35063.1"/>
    <property type="molecule type" value="Genomic_DNA"/>
</dbReference>
<keyword evidence="5 6" id="KW-0472">Membrane</keyword>
<feature type="transmembrane region" description="Helical" evidence="6">
    <location>
        <begin position="146"/>
        <end position="168"/>
    </location>
</feature>
<comment type="subcellular location">
    <subcellularLocation>
        <location evidence="1">Membrane</location>
        <topology evidence="1">Multi-pass membrane protein</topology>
    </subcellularLocation>
</comment>
<sequence length="241" mass="27260">MRNEKISFKLRLKLFNTILKKDIKSEVRQINDLFSILLFGVISIFIFSSAYNYSTGNQNMPLEIYVIENWFIIFFILIFIMSKLFIHEKEAGTLGGLITSPVSASTILLSKIVFCFTLLILIEIIIFIVSFFLSAPLIQNLSLLQILNYIIVGVILPTIDLSICGGLVSAFSMHVKKKSFVIPILLFPLILPIITPIISLSINLFEGNLIATLYYELIFIVAHITLMTSILVIISQTLLYD</sequence>
<dbReference type="InterPro" id="IPR003544">
    <property type="entry name" value="Cyt_c_biogenesis_CcmB"/>
</dbReference>
<dbReference type="GO" id="GO:0015232">
    <property type="term" value="F:heme transmembrane transporter activity"/>
    <property type="evidence" value="ECO:0007669"/>
    <property type="project" value="InterPro"/>
</dbReference>
<accession>A0A0F9T0P6</accession>